<evidence type="ECO:0000313" key="3">
    <source>
        <dbReference type="EMBL" id="KAG9449115.1"/>
    </source>
</evidence>
<proteinExistence type="predicted"/>
<dbReference type="PANTHER" id="PTHR12537:SF13">
    <property type="entry name" value="PUMILIO HOMOLOGY DOMAIN FAMILY MEMBER 4"/>
    <property type="match status" value="1"/>
</dbReference>
<dbReference type="SMART" id="SM00025">
    <property type="entry name" value="Pumilio"/>
    <property type="match status" value="1"/>
</dbReference>
<dbReference type="PANTHER" id="PTHR12537">
    <property type="entry name" value="RNA BINDING PROTEIN PUMILIO-RELATED"/>
    <property type="match status" value="1"/>
</dbReference>
<dbReference type="EMBL" id="JAINDJ010000004">
    <property type="protein sequence ID" value="KAG9449115.1"/>
    <property type="molecule type" value="Genomic_DNA"/>
</dbReference>
<dbReference type="InterPro" id="IPR001313">
    <property type="entry name" value="Pumilio_RNA-bd_rpt"/>
</dbReference>
<dbReference type="InterPro" id="IPR011989">
    <property type="entry name" value="ARM-like"/>
</dbReference>
<dbReference type="GO" id="GO:0006417">
    <property type="term" value="P:regulation of translation"/>
    <property type="evidence" value="ECO:0007669"/>
    <property type="project" value="UniProtKB-KW"/>
</dbReference>
<evidence type="ECO:0008006" key="5">
    <source>
        <dbReference type="Google" id="ProtNLM"/>
    </source>
</evidence>
<protein>
    <recommendedName>
        <fullName evidence="5">PUM-HD domain-containing protein</fullName>
    </recommendedName>
</protein>
<dbReference type="Gene3D" id="1.25.10.10">
    <property type="entry name" value="Leucine-rich Repeat Variant"/>
    <property type="match status" value="1"/>
</dbReference>
<evidence type="ECO:0000256" key="1">
    <source>
        <dbReference type="ARBA" id="ARBA00022737"/>
    </source>
</evidence>
<comment type="caution">
    <text evidence="3">The sequence shown here is derived from an EMBL/GenBank/DDBJ whole genome shotgun (WGS) entry which is preliminary data.</text>
</comment>
<evidence type="ECO:0000256" key="2">
    <source>
        <dbReference type="ARBA" id="ARBA00022845"/>
    </source>
</evidence>
<accession>A0AAV7EJT2</accession>
<keyword evidence="2" id="KW-0810">Translation regulation</keyword>
<dbReference type="GO" id="GO:0003729">
    <property type="term" value="F:mRNA binding"/>
    <property type="evidence" value="ECO:0007669"/>
    <property type="project" value="TreeGrafter"/>
</dbReference>
<keyword evidence="4" id="KW-1185">Reference proteome</keyword>
<dbReference type="AlphaFoldDB" id="A0AAV7EJT2"/>
<organism evidence="3 4">
    <name type="scientific">Aristolochia fimbriata</name>
    <name type="common">White veined hardy Dutchman's pipe vine</name>
    <dbReference type="NCBI Taxonomy" id="158543"/>
    <lineage>
        <taxon>Eukaryota</taxon>
        <taxon>Viridiplantae</taxon>
        <taxon>Streptophyta</taxon>
        <taxon>Embryophyta</taxon>
        <taxon>Tracheophyta</taxon>
        <taxon>Spermatophyta</taxon>
        <taxon>Magnoliopsida</taxon>
        <taxon>Magnoliidae</taxon>
        <taxon>Piperales</taxon>
        <taxon>Aristolochiaceae</taxon>
        <taxon>Aristolochia</taxon>
    </lineage>
</organism>
<sequence>MSQLERSTFNLFASDSRFPLLFPSSIRQLQYCLVSEESGSEYKNIQSGSISGELFLLKVIETLKTHQQISLLVSALEPGFLHLIKDLNGNHVVQCFLQCLSSEDNKDRKVLLLEHVFIRCSKIRFVVILDMLKNAPIFKRLDARIKGKRFSLGVGRGHAVAMQAKEMKELESRGKTSIAEGFYWGFLTGCTYRTDGRYCEQTYINTPEHTVWEICDLFCLSARKSMMKKN</sequence>
<dbReference type="SUPFAM" id="SSF48371">
    <property type="entry name" value="ARM repeat"/>
    <property type="match status" value="1"/>
</dbReference>
<dbReference type="GO" id="GO:0005737">
    <property type="term" value="C:cytoplasm"/>
    <property type="evidence" value="ECO:0007669"/>
    <property type="project" value="TreeGrafter"/>
</dbReference>
<dbReference type="Proteomes" id="UP000825729">
    <property type="component" value="Unassembled WGS sequence"/>
</dbReference>
<gene>
    <name evidence="3" type="ORF">H6P81_009080</name>
</gene>
<keyword evidence="1" id="KW-0677">Repeat</keyword>
<name>A0AAV7EJT2_ARIFI</name>
<evidence type="ECO:0000313" key="4">
    <source>
        <dbReference type="Proteomes" id="UP000825729"/>
    </source>
</evidence>
<dbReference type="InterPro" id="IPR016024">
    <property type="entry name" value="ARM-type_fold"/>
</dbReference>
<reference evidence="3 4" key="1">
    <citation type="submission" date="2021-07" db="EMBL/GenBank/DDBJ databases">
        <title>The Aristolochia fimbriata genome: insights into angiosperm evolution, floral development and chemical biosynthesis.</title>
        <authorList>
            <person name="Jiao Y."/>
        </authorList>
    </citation>
    <scope>NUCLEOTIDE SEQUENCE [LARGE SCALE GENOMIC DNA]</scope>
    <source>
        <strain evidence="3">IBCAS-2021</strain>
        <tissue evidence="3">Leaf</tissue>
    </source>
</reference>